<evidence type="ECO:0000313" key="6">
    <source>
        <dbReference type="Proteomes" id="UP001651880"/>
    </source>
</evidence>
<evidence type="ECO:0000259" key="2">
    <source>
        <dbReference type="Pfam" id="PF07905"/>
    </source>
</evidence>
<name>A0ABT1NDB4_9FIRM</name>
<feature type="domain" description="CdaR GGDEF-like" evidence="4">
    <location>
        <begin position="272"/>
        <end position="413"/>
    </location>
</feature>
<dbReference type="InterPro" id="IPR042070">
    <property type="entry name" value="PucR_C-HTH_sf"/>
</dbReference>
<dbReference type="RefSeq" id="WP_255226637.1">
    <property type="nucleotide sequence ID" value="NZ_JAJEKE010000003.1"/>
</dbReference>
<dbReference type="PANTHER" id="PTHR33744">
    <property type="entry name" value="CARBOHYDRATE DIACID REGULATOR"/>
    <property type="match status" value="1"/>
</dbReference>
<dbReference type="Gene3D" id="1.10.10.2840">
    <property type="entry name" value="PucR C-terminal helix-turn-helix domain"/>
    <property type="match status" value="1"/>
</dbReference>
<comment type="similarity">
    <text evidence="1">Belongs to the CdaR family.</text>
</comment>
<dbReference type="Proteomes" id="UP001651880">
    <property type="component" value="Unassembled WGS sequence"/>
</dbReference>
<dbReference type="InterPro" id="IPR012914">
    <property type="entry name" value="PucR_dom"/>
</dbReference>
<evidence type="ECO:0000259" key="4">
    <source>
        <dbReference type="Pfam" id="PF17853"/>
    </source>
</evidence>
<sequence>MYGISLKEILESEELKGVKVVAGSKGLDRIVVNVNIMEVPDIEKWVKAGELLLTTGYAIKDDKDALERLIPLLNSKRLAGLGIKPKRYLTGYTDEMIRTAESLGFPIIEFPQHMSYSDLIQPILGYITNRQAEVLRKIGDANTRLMDIMVNYNDLNKVVHTVEELIGNPVEIDDADNNPLATSITEEGKERINEAKKNNEEIIPIKLPIIALNNTLGYLKCYELNGRISKTDMLTLERATVIIALEFLHQEKIKGIARHYKDQFLIELTSGSITDVKQIIQRARQLNWDLEQEYAILILDCNMNSYEVSGINNYQEFLNKMYDIASSAIEAFEKKPIMGIAGANILMLLPVKKLCMFYAKESGEALIKFGNYLSKEYTKLKIDTLVNIGIGRSYGNPAELYKSFNEAKKALKISKAMYSKKNVMYYEDLGIFQLFQELNSDGMSFVDNIISPIAEYDERKDSRLMETLEEYFKSNGNIKQVAQKMYIHYNTAIYRMDQIQKLLKVDLSNPDEKLNVEIALKLKHYLDL</sequence>
<dbReference type="Pfam" id="PF07905">
    <property type="entry name" value="PucR"/>
    <property type="match status" value="1"/>
</dbReference>
<dbReference type="Pfam" id="PF17853">
    <property type="entry name" value="GGDEF_2"/>
    <property type="match status" value="1"/>
</dbReference>
<comment type="caution">
    <text evidence="5">The sequence shown here is derived from an EMBL/GenBank/DDBJ whole genome shotgun (WGS) entry which is preliminary data.</text>
</comment>
<dbReference type="PANTHER" id="PTHR33744:SF1">
    <property type="entry name" value="DNA-BINDING TRANSCRIPTIONAL ACTIVATOR ADER"/>
    <property type="match status" value="1"/>
</dbReference>
<dbReference type="EMBL" id="JAJEKE010000003">
    <property type="protein sequence ID" value="MCQ1529121.1"/>
    <property type="molecule type" value="Genomic_DNA"/>
</dbReference>
<keyword evidence="6" id="KW-1185">Reference proteome</keyword>
<organism evidence="5 6">
    <name type="scientific">Lutispora saccharofermentans</name>
    <dbReference type="NCBI Taxonomy" id="3024236"/>
    <lineage>
        <taxon>Bacteria</taxon>
        <taxon>Bacillati</taxon>
        <taxon>Bacillota</taxon>
        <taxon>Clostridia</taxon>
        <taxon>Lutisporales</taxon>
        <taxon>Lutisporaceae</taxon>
        <taxon>Lutispora</taxon>
    </lineage>
</organism>
<accession>A0ABT1NDB4</accession>
<gene>
    <name evidence="5" type="ORF">LJD61_06105</name>
</gene>
<feature type="domain" description="PucR C-terminal helix-turn-helix" evidence="3">
    <location>
        <begin position="464"/>
        <end position="522"/>
    </location>
</feature>
<protein>
    <submittedName>
        <fullName evidence="5">PucR family transcriptional regulator ligand-binding domain-containing protein</fullName>
    </submittedName>
</protein>
<proteinExistence type="inferred from homology"/>
<reference evidence="5 6" key="1">
    <citation type="submission" date="2021-10" db="EMBL/GenBank/DDBJ databases">
        <title>Lutispora strain m25 sp. nov., a thermophilic, non-spore-forming bacterium isolated from a lab-scale methanogenic bioreactor digesting anaerobic sludge.</title>
        <authorList>
            <person name="El Houari A."/>
            <person name="Mcdonald J."/>
        </authorList>
    </citation>
    <scope>NUCLEOTIDE SEQUENCE [LARGE SCALE GENOMIC DNA]</scope>
    <source>
        <strain evidence="6">m25</strain>
    </source>
</reference>
<dbReference type="InterPro" id="IPR025736">
    <property type="entry name" value="PucR_C-HTH_dom"/>
</dbReference>
<dbReference type="InterPro" id="IPR041522">
    <property type="entry name" value="CdaR_GGDEF"/>
</dbReference>
<dbReference type="Pfam" id="PF13556">
    <property type="entry name" value="HTH_30"/>
    <property type="match status" value="1"/>
</dbReference>
<evidence type="ECO:0000259" key="3">
    <source>
        <dbReference type="Pfam" id="PF13556"/>
    </source>
</evidence>
<dbReference type="InterPro" id="IPR051448">
    <property type="entry name" value="CdaR-like_regulators"/>
</dbReference>
<feature type="domain" description="Purine catabolism PurC-like" evidence="2">
    <location>
        <begin position="8"/>
        <end position="127"/>
    </location>
</feature>
<evidence type="ECO:0000313" key="5">
    <source>
        <dbReference type="EMBL" id="MCQ1529121.1"/>
    </source>
</evidence>
<evidence type="ECO:0000256" key="1">
    <source>
        <dbReference type="ARBA" id="ARBA00006754"/>
    </source>
</evidence>